<dbReference type="PANTHER" id="PTHR47027">
    <property type="entry name" value="REVERSE TRANSCRIPTASE DOMAIN-CONTAINING PROTEIN"/>
    <property type="match status" value="1"/>
</dbReference>
<feature type="compositionally biased region" description="Basic and acidic residues" evidence="1">
    <location>
        <begin position="87"/>
        <end position="96"/>
    </location>
</feature>
<feature type="compositionally biased region" description="Polar residues" evidence="1">
    <location>
        <begin position="195"/>
        <end position="208"/>
    </location>
</feature>
<feature type="compositionally biased region" description="Basic and acidic residues" evidence="1">
    <location>
        <begin position="254"/>
        <end position="275"/>
    </location>
</feature>
<sequence length="816" mass="92793">MEKCECECDIRRESELMNKKILQHPLTLTKTTTKKMTVAATDQRNTRRIAHEEPSQFSPRLSSKYSKSYSDHHTRREEDSYSQDSNSEDKDKHGDEAANNYASNSYDDDDDCGGDDNNDDDDGTRSKEQNNENKDESGANDDGNDENCDETNHEGSNSVDGEEEFSSHNGECAKSCPSADETSVGSDDTVESLTEELNVSCRLNSQYSLDEDRGKSSAENNDGSLASSNSTNSSNDTSCENSHTRNDKKKAKDLRKTNSFEVGSKAERSVERDGEVASQGARPKIVPQNPELFVALETHYQNGKIPSLETTGINQNFLARHSTHPSLLQSSFTESYDLCTSNKYSNDWTQTSITSNSSSSTLWNLPRSSASERKNGTQTASPSLGVSLLAPAVRYPAVTTPSSTISFSTTTSQFSSSTMSGGVAPITSTYDMLGSYGRERVGDFNRWRLSYRNNQANSGLTSPKIVHPKRREDSLRNHDLFNNQQEGSLASVSLRDPSLVSLEQQVAEIDSLLKEREERTKRQREAAQRQREIREKRQREARQRKERAKREMREREERERKERKEREIRERQERETRERELREMREREDREMREREEIENRERMERELEDIYKDRSFHCDVCNVCLDKRLEGKHKCRPNSGHDECCICLEDAFSGCQILPCSHKVHRECAIAMIQNGVILRQTTEKRRDGIQWTLMTRLEDLDFADDVALLSHNHQGMQSKLTRMAKISAKAGLRISKPKTNGMRINTSNADRLELGGEDIEEVEDFVYLSSNISKDGGSDRDIQVRIGKARTAFTTLRPLWNSKTISRKTKTTDI</sequence>
<dbReference type="OrthoDB" id="411372at2759"/>
<dbReference type="PANTHER" id="PTHR47027:SF25">
    <property type="entry name" value="REVERSE TRANSCRIPTASE DOMAIN-CONTAINING PROTEIN"/>
    <property type="match status" value="1"/>
</dbReference>
<feature type="region of interest" description="Disordered" evidence="1">
    <location>
        <begin position="517"/>
        <end position="581"/>
    </location>
</feature>
<feature type="compositionally biased region" description="Acidic residues" evidence="1">
    <location>
        <begin position="138"/>
        <end position="149"/>
    </location>
</feature>
<feature type="region of interest" description="Disordered" evidence="1">
    <location>
        <begin position="30"/>
        <end position="284"/>
    </location>
</feature>
<gene>
    <name evidence="2" type="primary">hmu</name>
    <name evidence="2" type="ORF">AWC38_SpisGene10233</name>
</gene>
<dbReference type="STRING" id="50429.A0A2B4S9F3"/>
<reference evidence="3" key="1">
    <citation type="journal article" date="2017" name="bioRxiv">
        <title>Comparative analysis of the genomes of Stylophora pistillata and Acropora digitifera provides evidence for extensive differences between species of corals.</title>
        <authorList>
            <person name="Voolstra C.R."/>
            <person name="Li Y."/>
            <person name="Liew Y.J."/>
            <person name="Baumgarten S."/>
            <person name="Zoccola D."/>
            <person name="Flot J.-F."/>
            <person name="Tambutte S."/>
            <person name="Allemand D."/>
            <person name="Aranda M."/>
        </authorList>
    </citation>
    <scope>NUCLEOTIDE SEQUENCE [LARGE SCALE GENOMIC DNA]</scope>
</reference>
<accession>A0A2B4S9F3</accession>
<feature type="compositionally biased region" description="Basic and acidic residues" evidence="1">
    <location>
        <begin position="69"/>
        <end position="79"/>
    </location>
</feature>
<organism evidence="2 3">
    <name type="scientific">Stylophora pistillata</name>
    <name type="common">Smooth cauliflower coral</name>
    <dbReference type="NCBI Taxonomy" id="50429"/>
    <lineage>
        <taxon>Eukaryota</taxon>
        <taxon>Metazoa</taxon>
        <taxon>Cnidaria</taxon>
        <taxon>Anthozoa</taxon>
        <taxon>Hexacorallia</taxon>
        <taxon>Scleractinia</taxon>
        <taxon>Astrocoeniina</taxon>
        <taxon>Pocilloporidae</taxon>
        <taxon>Stylophora</taxon>
    </lineage>
</organism>
<keyword evidence="3" id="KW-1185">Reference proteome</keyword>
<feature type="compositionally biased region" description="Basic and acidic residues" evidence="1">
    <location>
        <begin position="123"/>
        <end position="137"/>
    </location>
</feature>
<evidence type="ECO:0000313" key="3">
    <source>
        <dbReference type="Proteomes" id="UP000225706"/>
    </source>
</evidence>
<protein>
    <submittedName>
        <fullName evidence="2">Halomucin</fullName>
    </submittedName>
</protein>
<feature type="compositionally biased region" description="Low complexity" evidence="1">
    <location>
        <begin position="350"/>
        <end position="361"/>
    </location>
</feature>
<dbReference type="Proteomes" id="UP000225706">
    <property type="component" value="Unassembled WGS sequence"/>
</dbReference>
<evidence type="ECO:0000256" key="1">
    <source>
        <dbReference type="SAM" id="MobiDB-lite"/>
    </source>
</evidence>
<proteinExistence type="predicted"/>
<comment type="caution">
    <text evidence="2">The sequence shown here is derived from an EMBL/GenBank/DDBJ whole genome shotgun (WGS) entry which is preliminary data.</text>
</comment>
<dbReference type="EMBL" id="LSMT01000158">
    <property type="protein sequence ID" value="PFX25162.1"/>
    <property type="molecule type" value="Genomic_DNA"/>
</dbReference>
<dbReference type="CDD" id="cd16448">
    <property type="entry name" value="RING-H2"/>
    <property type="match status" value="1"/>
</dbReference>
<evidence type="ECO:0000313" key="2">
    <source>
        <dbReference type="EMBL" id="PFX25162.1"/>
    </source>
</evidence>
<name>A0A2B4S9F3_STYPI</name>
<dbReference type="AlphaFoldDB" id="A0A2B4S9F3"/>
<feature type="region of interest" description="Disordered" evidence="1">
    <location>
        <begin position="350"/>
        <end position="383"/>
    </location>
</feature>
<feature type="compositionally biased region" description="Low complexity" evidence="1">
    <location>
        <begin position="224"/>
        <end position="241"/>
    </location>
</feature>
<feature type="compositionally biased region" description="Acidic residues" evidence="1">
    <location>
        <begin position="106"/>
        <end position="122"/>
    </location>
</feature>
<feature type="region of interest" description="Disordered" evidence="1">
    <location>
        <begin position="455"/>
        <end position="476"/>
    </location>
</feature>